<evidence type="ECO:0008006" key="4">
    <source>
        <dbReference type="Google" id="ProtNLM"/>
    </source>
</evidence>
<keyword evidence="1" id="KW-0472">Membrane</keyword>
<dbReference type="Proteomes" id="UP001208689">
    <property type="component" value="Chromosome"/>
</dbReference>
<sequence>MTQKKGSKNYLKQKISATIFLAWILFGFFSGSALGYLIFQNSDDDVIKLSMVYSSEKSTWISETAILFQEFWEEKRVQDSSLKKISLDFQPYGSGDSLIALLNGETKPTIWSPASNIWVPLLNTKWSQYTLTDDLIVPNFTRLIYSPVVIATWEDFYAEHSFNGLNDLHDLIVDNPGLINMAHTDPRSSNSGFMATTMMVSSFLNMDPELMSVNNLTQEPLQTWMSELESAAIFYGKSTGFLGKYMRDQGPEALQVAILYENLVQDYGQEAEERYGQKIVAVYPEEGALFSDHPFCILNAEWVSEDQRMVAEEYLKFISQKEIITKAIATGFRPINTEFLNDPIVQEVYSQSFNANHGVTADPSIIIELQPPADGTVIGRIPDLWLLTRNSV</sequence>
<feature type="transmembrane region" description="Helical" evidence="1">
    <location>
        <begin position="20"/>
        <end position="39"/>
    </location>
</feature>
<evidence type="ECO:0000313" key="2">
    <source>
        <dbReference type="EMBL" id="UYP46469.1"/>
    </source>
</evidence>
<evidence type="ECO:0000313" key="3">
    <source>
        <dbReference type="Proteomes" id="UP001208689"/>
    </source>
</evidence>
<proteinExistence type="predicted"/>
<evidence type="ECO:0000256" key="1">
    <source>
        <dbReference type="SAM" id="Phobius"/>
    </source>
</evidence>
<gene>
    <name evidence="2" type="ORF">NEF87_002754</name>
</gene>
<dbReference type="Pfam" id="PF13531">
    <property type="entry name" value="SBP_bac_11"/>
    <property type="match status" value="1"/>
</dbReference>
<dbReference type="EMBL" id="CP104013">
    <property type="protein sequence ID" value="UYP46469.1"/>
    <property type="molecule type" value="Genomic_DNA"/>
</dbReference>
<dbReference type="SUPFAM" id="SSF53850">
    <property type="entry name" value="Periplasmic binding protein-like II"/>
    <property type="match status" value="1"/>
</dbReference>
<keyword evidence="1" id="KW-0812">Transmembrane</keyword>
<organism evidence="2 3">
    <name type="scientific">Candidatus Lokiarchaeum ossiferum</name>
    <dbReference type="NCBI Taxonomy" id="2951803"/>
    <lineage>
        <taxon>Archaea</taxon>
        <taxon>Promethearchaeati</taxon>
        <taxon>Promethearchaeota</taxon>
        <taxon>Promethearchaeia</taxon>
        <taxon>Promethearchaeales</taxon>
        <taxon>Promethearchaeaceae</taxon>
        <taxon>Candidatus Lokiarchaeum</taxon>
    </lineage>
</organism>
<accession>A0ABY6HVI8</accession>
<reference evidence="2" key="1">
    <citation type="submission" date="2022-09" db="EMBL/GenBank/DDBJ databases">
        <title>Actin cytoskeleton and complex cell architecture in an #Asgard archaeon.</title>
        <authorList>
            <person name="Ponce Toledo R.I."/>
            <person name="Schleper C."/>
            <person name="Rodrigues Oliveira T."/>
            <person name="Wollweber F."/>
            <person name="Xu J."/>
            <person name="Rittmann S."/>
            <person name="Klingl A."/>
            <person name="Pilhofer M."/>
        </authorList>
    </citation>
    <scope>NUCLEOTIDE SEQUENCE</scope>
    <source>
        <strain evidence="2">B-35</strain>
    </source>
</reference>
<keyword evidence="1" id="KW-1133">Transmembrane helix</keyword>
<protein>
    <recommendedName>
        <fullName evidence="4">ABC transporter substrate-binding protein</fullName>
    </recommendedName>
</protein>
<name>A0ABY6HVI8_9ARCH</name>
<keyword evidence="3" id="KW-1185">Reference proteome</keyword>